<evidence type="ECO:0000313" key="1">
    <source>
        <dbReference type="EMBL" id="HIZ35110.1"/>
    </source>
</evidence>
<evidence type="ECO:0000313" key="2">
    <source>
        <dbReference type="Proteomes" id="UP000824037"/>
    </source>
</evidence>
<protein>
    <submittedName>
        <fullName evidence="1">Uncharacterized protein</fullName>
    </submittedName>
</protein>
<dbReference type="EMBL" id="DXBY01000078">
    <property type="protein sequence ID" value="HIZ35110.1"/>
    <property type="molecule type" value="Genomic_DNA"/>
</dbReference>
<gene>
    <name evidence="1" type="ORF">H9815_04990</name>
</gene>
<accession>A0A9D2ECV8</accession>
<reference evidence="1" key="1">
    <citation type="journal article" date="2021" name="PeerJ">
        <title>Extensive microbial diversity within the chicken gut microbiome revealed by metagenomics and culture.</title>
        <authorList>
            <person name="Gilroy R."/>
            <person name="Ravi A."/>
            <person name="Getino M."/>
            <person name="Pursley I."/>
            <person name="Horton D.L."/>
            <person name="Alikhan N.F."/>
            <person name="Baker D."/>
            <person name="Gharbi K."/>
            <person name="Hall N."/>
            <person name="Watson M."/>
            <person name="Adriaenssens E.M."/>
            <person name="Foster-Nyarko E."/>
            <person name="Jarju S."/>
            <person name="Secka A."/>
            <person name="Antonio M."/>
            <person name="Oren A."/>
            <person name="Chaudhuri R.R."/>
            <person name="La Ragione R."/>
            <person name="Hildebrand F."/>
            <person name="Pallen M.J."/>
        </authorList>
    </citation>
    <scope>NUCLEOTIDE SEQUENCE</scope>
    <source>
        <strain evidence="1">ChiGjej4B4-7305</strain>
    </source>
</reference>
<proteinExistence type="predicted"/>
<organism evidence="1 2">
    <name type="scientific">Candidatus Ruania gallistercoris</name>
    <dbReference type="NCBI Taxonomy" id="2838746"/>
    <lineage>
        <taxon>Bacteria</taxon>
        <taxon>Bacillati</taxon>
        <taxon>Actinomycetota</taxon>
        <taxon>Actinomycetes</taxon>
        <taxon>Micrococcales</taxon>
        <taxon>Ruaniaceae</taxon>
        <taxon>Ruania</taxon>
    </lineage>
</organism>
<name>A0A9D2ECV8_9MICO</name>
<comment type="caution">
    <text evidence="1">The sequence shown here is derived from an EMBL/GenBank/DDBJ whole genome shotgun (WGS) entry which is preliminary data.</text>
</comment>
<sequence>MEMIITMSLPKTGARLRDAQVFTYPRIDRTAGFRGMTAAGGAIGGTLAPGSGPALR</sequence>
<reference evidence="1" key="2">
    <citation type="submission" date="2021-04" db="EMBL/GenBank/DDBJ databases">
        <authorList>
            <person name="Gilroy R."/>
        </authorList>
    </citation>
    <scope>NUCLEOTIDE SEQUENCE</scope>
    <source>
        <strain evidence="1">ChiGjej4B4-7305</strain>
    </source>
</reference>
<dbReference type="AlphaFoldDB" id="A0A9D2ECV8"/>
<dbReference type="Proteomes" id="UP000824037">
    <property type="component" value="Unassembled WGS sequence"/>
</dbReference>